<evidence type="ECO:0000313" key="6">
    <source>
        <dbReference type="Proteomes" id="UP000590964"/>
    </source>
</evidence>
<dbReference type="EMBL" id="DUFJ01000071">
    <property type="protein sequence ID" value="HIH33266.1"/>
    <property type="molecule type" value="Genomic_DNA"/>
</dbReference>
<protein>
    <recommendedName>
        <fullName evidence="1">Transcription regulator TrmB N-terminal domain-containing protein</fullName>
    </recommendedName>
</protein>
<dbReference type="SUPFAM" id="SSF46785">
    <property type="entry name" value="Winged helix' DNA-binding domain"/>
    <property type="match status" value="1"/>
</dbReference>
<name>A0A7J4L0U1_9ARCH</name>
<evidence type="ECO:0000313" key="3">
    <source>
        <dbReference type="EMBL" id="HIH33266.1"/>
    </source>
</evidence>
<gene>
    <name evidence="2" type="ORF">HA222_02835</name>
    <name evidence="3" type="ORF">HA227_03360</name>
    <name evidence="4" type="ORF">J4478_01190</name>
</gene>
<reference evidence="3 6" key="1">
    <citation type="journal article" date="2020" name="bioRxiv">
        <title>A rank-normalized archaeal taxonomy based on genome phylogeny resolves widespread incomplete and uneven classifications.</title>
        <authorList>
            <person name="Rinke C."/>
            <person name="Chuvochina M."/>
            <person name="Mussig A.J."/>
            <person name="Chaumeil P.-A."/>
            <person name="Waite D.W."/>
            <person name="Whitman W.B."/>
            <person name="Parks D.H."/>
            <person name="Hugenholtz P."/>
        </authorList>
    </citation>
    <scope>NUCLEOTIDE SEQUENCE</scope>
    <source>
        <strain evidence="3">UBA10036</strain>
    </source>
</reference>
<dbReference type="InterPro" id="IPR002831">
    <property type="entry name" value="Tscrpt_reg_TrmB_N"/>
</dbReference>
<evidence type="ECO:0000313" key="4">
    <source>
        <dbReference type="EMBL" id="MBS3057999.1"/>
    </source>
</evidence>
<proteinExistence type="predicted"/>
<organism evidence="3 5">
    <name type="scientific">Candidatus Iainarchaeum sp</name>
    <dbReference type="NCBI Taxonomy" id="3101447"/>
    <lineage>
        <taxon>Archaea</taxon>
        <taxon>Candidatus Iainarchaeota</taxon>
        <taxon>Candidatus Iainarchaeia</taxon>
        <taxon>Candidatus Iainarchaeales</taxon>
        <taxon>Candidatus Iainarchaeaceae</taxon>
        <taxon>Candidatus Iainarchaeum</taxon>
    </lineage>
</organism>
<dbReference type="InterPro" id="IPR051797">
    <property type="entry name" value="TrmB-like"/>
</dbReference>
<dbReference type="Pfam" id="PF01978">
    <property type="entry name" value="TrmB"/>
    <property type="match status" value="1"/>
</dbReference>
<dbReference type="Proteomes" id="UP000680185">
    <property type="component" value="Unassembled WGS sequence"/>
</dbReference>
<evidence type="ECO:0000313" key="5">
    <source>
        <dbReference type="Proteomes" id="UP000527315"/>
    </source>
</evidence>
<dbReference type="AlphaFoldDB" id="A0A7J4L0U1"/>
<reference evidence="4" key="3">
    <citation type="submission" date="2021-05" db="EMBL/GenBank/DDBJ databases">
        <title>Protein family content uncovers lineage relationships and bacterial pathway maintenance mechanisms in DPANN archaea.</title>
        <authorList>
            <person name="Castelle C.J."/>
            <person name="Meheust R."/>
            <person name="Jaffe A.L."/>
            <person name="Seitz K."/>
            <person name="Gong X."/>
            <person name="Baker B.J."/>
            <person name="Banfield J.F."/>
        </authorList>
    </citation>
    <scope>NUCLEOTIDE SEQUENCE</scope>
    <source>
        <strain evidence="4">RIFCSPLOWO2_01_FULL_43_13</strain>
    </source>
</reference>
<evidence type="ECO:0000259" key="1">
    <source>
        <dbReference type="Pfam" id="PF01978"/>
    </source>
</evidence>
<dbReference type="InterPro" id="IPR036388">
    <property type="entry name" value="WH-like_DNA-bd_sf"/>
</dbReference>
<dbReference type="PANTHER" id="PTHR34293">
    <property type="entry name" value="HTH-TYPE TRANSCRIPTIONAL REGULATOR TRMBL2"/>
    <property type="match status" value="1"/>
</dbReference>
<accession>A0A7J4L0U1</accession>
<reference evidence="4" key="2">
    <citation type="submission" date="2021-03" db="EMBL/GenBank/DDBJ databases">
        <authorList>
            <person name="Jaffe A."/>
        </authorList>
    </citation>
    <scope>NUCLEOTIDE SEQUENCE</scope>
    <source>
        <strain evidence="4">RIFCSPLOWO2_01_FULL_43_13</strain>
    </source>
</reference>
<dbReference type="EMBL" id="DUFW01000045">
    <property type="protein sequence ID" value="HIH21571.1"/>
    <property type="molecule type" value="Genomic_DNA"/>
</dbReference>
<sequence length="248" mass="27956">MDSSILEKIGLTRSESAIYISLLRFGTLKAGEILKRTGINSGKIYEILEGLKTKGLASESVINNVRHFTAAPPPQILEIIEKKKLRFEKEEQAINAVLPELEKLRNSGVKETKALNYTGFKGLKTAAEEALASLNAGEEVLAMGIIQRKDKKINEFWLKFAQKRIKKKIFGRHIFSEKGEHFQALKKMRLTKARFLPNLTPAAIDVFGKDKVLIINHAEPPTCILIYDENAATSFKNFFEQLWKLAKA</sequence>
<evidence type="ECO:0000313" key="2">
    <source>
        <dbReference type="EMBL" id="HIH21571.1"/>
    </source>
</evidence>
<dbReference type="PANTHER" id="PTHR34293:SF1">
    <property type="entry name" value="HTH-TYPE TRANSCRIPTIONAL REGULATOR TRMBL2"/>
    <property type="match status" value="1"/>
</dbReference>
<dbReference type="Gene3D" id="1.10.10.10">
    <property type="entry name" value="Winged helix-like DNA-binding domain superfamily/Winged helix DNA-binding domain"/>
    <property type="match status" value="1"/>
</dbReference>
<dbReference type="Proteomes" id="UP000590964">
    <property type="component" value="Unassembled WGS sequence"/>
</dbReference>
<dbReference type="InterPro" id="IPR036390">
    <property type="entry name" value="WH_DNA-bd_sf"/>
</dbReference>
<comment type="caution">
    <text evidence="3">The sequence shown here is derived from an EMBL/GenBank/DDBJ whole genome shotgun (WGS) entry which is preliminary data.</text>
</comment>
<feature type="domain" description="Transcription regulator TrmB N-terminal" evidence="1">
    <location>
        <begin position="6"/>
        <end position="72"/>
    </location>
</feature>
<dbReference type="EMBL" id="JAGVWB010000007">
    <property type="protein sequence ID" value="MBS3057999.1"/>
    <property type="molecule type" value="Genomic_DNA"/>
</dbReference>
<dbReference type="Proteomes" id="UP000527315">
    <property type="component" value="Unassembled WGS sequence"/>
</dbReference>